<dbReference type="InterPro" id="IPR011009">
    <property type="entry name" value="Kinase-like_dom_sf"/>
</dbReference>
<keyword evidence="4 5" id="KW-0067">ATP-binding</keyword>
<dbReference type="Pfam" id="PF00069">
    <property type="entry name" value="Pkinase"/>
    <property type="match status" value="2"/>
</dbReference>
<dbReference type="STRING" id="716816.BST96_18645"/>
<dbReference type="InterPro" id="IPR000719">
    <property type="entry name" value="Prot_kinase_dom"/>
</dbReference>
<dbReference type="SUPFAM" id="SSF56112">
    <property type="entry name" value="Protein kinase-like (PK-like)"/>
    <property type="match status" value="2"/>
</dbReference>
<evidence type="ECO:0000256" key="1">
    <source>
        <dbReference type="ARBA" id="ARBA00022679"/>
    </source>
</evidence>
<dbReference type="GO" id="GO:0004674">
    <property type="term" value="F:protein serine/threonine kinase activity"/>
    <property type="evidence" value="ECO:0007669"/>
    <property type="project" value="TreeGrafter"/>
</dbReference>
<feature type="binding site" evidence="5">
    <location>
        <position position="41"/>
    </location>
    <ligand>
        <name>ATP</name>
        <dbReference type="ChEBI" id="CHEBI:30616"/>
    </ligand>
</feature>
<dbReference type="InterPro" id="IPR017441">
    <property type="entry name" value="Protein_kinase_ATP_BS"/>
</dbReference>
<keyword evidence="8" id="KW-1185">Reference proteome</keyword>
<keyword evidence="3" id="KW-0418">Kinase</keyword>
<feature type="domain" description="Protein kinase" evidence="6">
    <location>
        <begin position="12"/>
        <end position="261"/>
    </location>
</feature>
<feature type="domain" description="Protein kinase" evidence="6">
    <location>
        <begin position="287"/>
        <end position="521"/>
    </location>
</feature>
<proteinExistence type="predicted"/>
<dbReference type="PROSITE" id="PS00108">
    <property type="entry name" value="PROTEIN_KINASE_ST"/>
    <property type="match status" value="1"/>
</dbReference>
<dbReference type="InterPro" id="IPR008271">
    <property type="entry name" value="Ser/Thr_kinase_AS"/>
</dbReference>
<dbReference type="PANTHER" id="PTHR43289:SF34">
    <property type="entry name" value="SERINE_THREONINE-PROTEIN KINASE YBDM-RELATED"/>
    <property type="match status" value="1"/>
</dbReference>
<dbReference type="RefSeq" id="WP_085760134.1">
    <property type="nucleotide sequence ID" value="NZ_CP019343.1"/>
</dbReference>
<accession>A0A1X9NMB0</accession>
<dbReference type="AlphaFoldDB" id="A0A1X9NMB0"/>
<evidence type="ECO:0000313" key="8">
    <source>
        <dbReference type="Proteomes" id="UP000193450"/>
    </source>
</evidence>
<dbReference type="Proteomes" id="UP000193450">
    <property type="component" value="Chromosome"/>
</dbReference>
<dbReference type="OrthoDB" id="9801841at2"/>
<keyword evidence="1" id="KW-0808">Transferase</keyword>
<evidence type="ECO:0000256" key="5">
    <source>
        <dbReference type="PROSITE-ProRule" id="PRU10141"/>
    </source>
</evidence>
<evidence type="ECO:0000256" key="4">
    <source>
        <dbReference type="ARBA" id="ARBA00022840"/>
    </source>
</evidence>
<dbReference type="CDD" id="cd14014">
    <property type="entry name" value="STKc_PknB_like"/>
    <property type="match status" value="1"/>
</dbReference>
<dbReference type="KEGG" id="osg:BST96_18645"/>
<organism evidence="7 8">
    <name type="scientific">Oceanicoccus sagamiensis</name>
    <dbReference type="NCBI Taxonomy" id="716816"/>
    <lineage>
        <taxon>Bacteria</taxon>
        <taxon>Pseudomonadati</taxon>
        <taxon>Pseudomonadota</taxon>
        <taxon>Gammaproteobacteria</taxon>
        <taxon>Cellvibrionales</taxon>
        <taxon>Spongiibacteraceae</taxon>
        <taxon>Oceanicoccus</taxon>
    </lineage>
</organism>
<evidence type="ECO:0000259" key="6">
    <source>
        <dbReference type="PROSITE" id="PS50011"/>
    </source>
</evidence>
<dbReference type="PROSITE" id="PS50011">
    <property type="entry name" value="PROTEIN_KINASE_DOM"/>
    <property type="match status" value="2"/>
</dbReference>
<reference evidence="7 8" key="1">
    <citation type="submission" date="2016-11" db="EMBL/GenBank/DDBJ databases">
        <title>Trade-off between light-utilization and light-protection in marine flavobacteria.</title>
        <authorList>
            <person name="Kumagai Y."/>
        </authorList>
    </citation>
    <scope>NUCLEOTIDE SEQUENCE [LARGE SCALE GENOMIC DNA]</scope>
    <source>
        <strain evidence="7 8">NBRC 107125</strain>
    </source>
</reference>
<sequence>MPALSSLQLPGYSIQQPLGEGGMAMVYLGQQLSLNRSVAIKVLNATLVADPIVEGQFQQESLLVASLNHPNIIQVIDQGTVVDAQGYPRPYFVMQYVKSIPLTSVIRRDDVSLTRKLNIIIQICKALSYAHRNGVVHRDIKPANVLVDYDGHVRVVDFGIAGYFKQTSDTAIEQAATTVIMGTPAYMAPEQSSPDSEVTHLSDIYALGVLMHELFVGRRPDEKKADSGSVAKPLMDMVYQCLQADIKLRPQSADEIERKILQLLQGKHLTDPRWDKDRQLDQLPADYKLLDVLKENQYGATYLVSEPKRQQWLVVKKQQVAYEGSAYDKAKVLTGLSHPHIATIYGTARNERVFITVVEHVNGGSLQDRLTQAFSLERWLMLTQQICRALHYAHESGLVHGNLRPSNILVVSPTHIKITDFGFDDHSVGTGVDWYQPLGETKSVVSDVFSVGAVLFHMLTGEVINQQAGNVKNLDALSMVPDTVAEVVSTMLDQQHRRFQTAEEVTIALQGLALEEDMPALEQLDTLIVPEQKTSTSFSWLAKLALVLVVLFFIVEGIWLLGGEPLGSWLD</sequence>
<dbReference type="Gene3D" id="1.10.510.10">
    <property type="entry name" value="Transferase(Phosphotransferase) domain 1"/>
    <property type="match status" value="2"/>
</dbReference>
<dbReference type="Gene3D" id="3.30.200.20">
    <property type="entry name" value="Phosphorylase Kinase, domain 1"/>
    <property type="match status" value="1"/>
</dbReference>
<gene>
    <name evidence="7" type="ORF">BST96_18645</name>
</gene>
<evidence type="ECO:0000313" key="7">
    <source>
        <dbReference type="EMBL" id="ARN75937.1"/>
    </source>
</evidence>
<name>A0A1X9NMB0_9GAMM</name>
<evidence type="ECO:0000256" key="3">
    <source>
        <dbReference type="ARBA" id="ARBA00022777"/>
    </source>
</evidence>
<dbReference type="PANTHER" id="PTHR43289">
    <property type="entry name" value="MITOGEN-ACTIVATED PROTEIN KINASE KINASE KINASE 20-RELATED"/>
    <property type="match status" value="1"/>
</dbReference>
<dbReference type="PROSITE" id="PS00107">
    <property type="entry name" value="PROTEIN_KINASE_ATP"/>
    <property type="match status" value="1"/>
</dbReference>
<protein>
    <recommendedName>
        <fullName evidence="6">Protein kinase domain-containing protein</fullName>
    </recommendedName>
</protein>
<evidence type="ECO:0000256" key="2">
    <source>
        <dbReference type="ARBA" id="ARBA00022741"/>
    </source>
</evidence>
<dbReference type="GO" id="GO:0005524">
    <property type="term" value="F:ATP binding"/>
    <property type="evidence" value="ECO:0007669"/>
    <property type="project" value="UniProtKB-UniRule"/>
</dbReference>
<dbReference type="EMBL" id="CP019343">
    <property type="protein sequence ID" value="ARN75937.1"/>
    <property type="molecule type" value="Genomic_DNA"/>
</dbReference>
<dbReference type="SMART" id="SM00220">
    <property type="entry name" value="S_TKc"/>
    <property type="match status" value="2"/>
</dbReference>
<keyword evidence="2 5" id="KW-0547">Nucleotide-binding</keyword>